<gene>
    <name evidence="3" type="ORF">SAMN06265376_108110</name>
</gene>
<evidence type="ECO:0000313" key="3">
    <source>
        <dbReference type="EMBL" id="SNS21789.1"/>
    </source>
</evidence>
<dbReference type="CDD" id="cd03809">
    <property type="entry name" value="GT4_MtfB-like"/>
    <property type="match status" value="1"/>
</dbReference>
<evidence type="ECO:0000313" key="4">
    <source>
        <dbReference type="Proteomes" id="UP000198379"/>
    </source>
</evidence>
<dbReference type="AlphaFoldDB" id="A0A239CPB3"/>
<dbReference type="Proteomes" id="UP000198379">
    <property type="component" value="Unassembled WGS sequence"/>
</dbReference>
<dbReference type="SUPFAM" id="SSF53756">
    <property type="entry name" value="UDP-Glycosyltransferase/glycogen phosphorylase"/>
    <property type="match status" value="1"/>
</dbReference>
<dbReference type="GO" id="GO:0016757">
    <property type="term" value="F:glycosyltransferase activity"/>
    <property type="evidence" value="ECO:0007669"/>
    <property type="project" value="InterPro"/>
</dbReference>
<name>A0A239CPB3_9FLAO</name>
<organism evidence="3 4">
    <name type="scientific">Dokdonia pacifica</name>
    <dbReference type="NCBI Taxonomy" id="1627892"/>
    <lineage>
        <taxon>Bacteria</taxon>
        <taxon>Pseudomonadati</taxon>
        <taxon>Bacteroidota</taxon>
        <taxon>Flavobacteriia</taxon>
        <taxon>Flavobacteriales</taxon>
        <taxon>Flavobacteriaceae</taxon>
        <taxon>Dokdonia</taxon>
    </lineage>
</organism>
<feature type="domain" description="Glycosyl transferase family 1" evidence="2">
    <location>
        <begin position="190"/>
        <end position="341"/>
    </location>
</feature>
<keyword evidence="4" id="KW-1185">Reference proteome</keyword>
<protein>
    <submittedName>
        <fullName evidence="3">Glycosyltransferase involved in cell wall bisynthesis</fullName>
    </submittedName>
</protein>
<dbReference type="PANTHER" id="PTHR46401:SF2">
    <property type="entry name" value="GLYCOSYLTRANSFERASE WBBK-RELATED"/>
    <property type="match status" value="1"/>
</dbReference>
<sequence length="371" mass="43206">MNNQEFSFIFACMSRIPTVFLESHNLKNLKTGFGQFNYHLIKGMYNVHATDIQCTLYAKDTAPFQKEFGNYFDYKKYYTLHRRSPFRIRKKYDVWHSLNQNVKIEPHHDIPYVLTVHDVNFIDEVSTDLNHESNQRFQAKLDRSHAITYISKYSQASTHQYFKVPDVPEYIIYNGNTLETITLPEHHTPKIKVDGPFLFSIGEFSERKNFHSLVEMLALIPKYTLVLSGNNGTDYAKTTLQESIQKHKLQDRVICTGKISEFDKQYYLKHCTAFVFPSLREGFGIPPIEAMRFGKPVFISNNTSLPEVGGTHAFYWDHYDARYMADVLTKGLEDYSKNAETLSEAYITHAHSFSWTNAAKQYLDVYRSLIS</sequence>
<keyword evidence="1 3" id="KW-0808">Transferase</keyword>
<dbReference type="InterPro" id="IPR001296">
    <property type="entry name" value="Glyco_trans_1"/>
</dbReference>
<dbReference type="Gene3D" id="3.40.50.2000">
    <property type="entry name" value="Glycogen Phosphorylase B"/>
    <property type="match status" value="2"/>
</dbReference>
<dbReference type="Pfam" id="PF00534">
    <property type="entry name" value="Glycos_transf_1"/>
    <property type="match status" value="1"/>
</dbReference>
<reference evidence="3 4" key="1">
    <citation type="submission" date="2017-06" db="EMBL/GenBank/DDBJ databases">
        <authorList>
            <person name="Kim H.J."/>
            <person name="Triplett B.A."/>
        </authorList>
    </citation>
    <scope>NUCLEOTIDE SEQUENCE [LARGE SCALE GENOMIC DNA]</scope>
    <source>
        <strain evidence="3 4">DSM 25597</strain>
    </source>
</reference>
<evidence type="ECO:0000259" key="2">
    <source>
        <dbReference type="Pfam" id="PF00534"/>
    </source>
</evidence>
<dbReference type="EMBL" id="FZNY01000008">
    <property type="protein sequence ID" value="SNS21789.1"/>
    <property type="molecule type" value="Genomic_DNA"/>
</dbReference>
<proteinExistence type="predicted"/>
<dbReference type="PANTHER" id="PTHR46401">
    <property type="entry name" value="GLYCOSYLTRANSFERASE WBBK-RELATED"/>
    <property type="match status" value="1"/>
</dbReference>
<accession>A0A239CPB3</accession>
<dbReference type="GO" id="GO:0009103">
    <property type="term" value="P:lipopolysaccharide biosynthetic process"/>
    <property type="evidence" value="ECO:0007669"/>
    <property type="project" value="TreeGrafter"/>
</dbReference>
<dbReference type="RefSeq" id="WP_229746960.1">
    <property type="nucleotide sequence ID" value="NZ_BMEP01000009.1"/>
</dbReference>
<evidence type="ECO:0000256" key="1">
    <source>
        <dbReference type="ARBA" id="ARBA00022679"/>
    </source>
</evidence>